<comment type="caution">
    <text evidence="1">The sequence shown here is derived from an EMBL/GenBank/DDBJ whole genome shotgun (WGS) entry which is preliminary data.</text>
</comment>
<proteinExistence type="predicted"/>
<evidence type="ECO:0000313" key="1">
    <source>
        <dbReference type="EMBL" id="KAJ2763781.1"/>
    </source>
</evidence>
<name>A0ACC1JMN2_9FUNG</name>
<feature type="non-terminal residue" evidence="1">
    <location>
        <position position="414"/>
    </location>
</feature>
<sequence>MATGARETDRLLGRGEPGPAGAGAGRAAVAARVVLAGAVGGALWGAARSAMGNYASAPCRGGPLALGSDCARLGVIWPAANLALAAAAWATMVAATRRAPELAAMGRGQGPGGALVSLHDNRLRVGAAACAVAVAAAGGALMVVLLGGGGGGDGRWGVDPQQRVYWQSHCVFWAAAAAAAACDLAAFVRAGCAAAGPLFRWPLLAALAAQAAISAAEMLLMLFSGRHASEPVGASVHACAAMAAAALSAAGFVVPLCAHRRGFYLPRADPDSPRPARDNGADSDLGAAPDVIPLEYHTSLTKEKREDIPLVESPEDAHSVVGQLVFSWVTPVLRTGTKTTIGSADLYHLGEENRPLSIWRRFAACRTPGMPLLWALGWTFAPMLGTQAALAVLNAMLEYSQPFFLQRILRAIRL</sequence>
<evidence type="ECO:0000313" key="2">
    <source>
        <dbReference type="Proteomes" id="UP001140234"/>
    </source>
</evidence>
<keyword evidence="1" id="KW-0067">ATP-binding</keyword>
<gene>
    <name evidence="1" type="primary">YBT1_3</name>
    <name evidence="1" type="ORF">IWQ57_005443</name>
</gene>
<organism evidence="1 2">
    <name type="scientific">Coemansia nantahalensis</name>
    <dbReference type="NCBI Taxonomy" id="2789366"/>
    <lineage>
        <taxon>Eukaryota</taxon>
        <taxon>Fungi</taxon>
        <taxon>Fungi incertae sedis</taxon>
        <taxon>Zoopagomycota</taxon>
        <taxon>Kickxellomycotina</taxon>
        <taxon>Kickxellomycetes</taxon>
        <taxon>Kickxellales</taxon>
        <taxon>Kickxellaceae</taxon>
        <taxon>Coemansia</taxon>
    </lineage>
</organism>
<protein>
    <submittedName>
        <fullName evidence="1">Transporter of the ATP-binding cassette (ABC)</fullName>
    </submittedName>
</protein>
<dbReference type="EMBL" id="JANBUJ010002621">
    <property type="protein sequence ID" value="KAJ2763781.1"/>
    <property type="molecule type" value="Genomic_DNA"/>
</dbReference>
<dbReference type="Proteomes" id="UP001140234">
    <property type="component" value="Unassembled WGS sequence"/>
</dbReference>
<keyword evidence="1" id="KW-0547">Nucleotide-binding</keyword>
<accession>A0ACC1JMN2</accession>
<reference evidence="1" key="1">
    <citation type="submission" date="2022-07" db="EMBL/GenBank/DDBJ databases">
        <title>Phylogenomic reconstructions and comparative analyses of Kickxellomycotina fungi.</title>
        <authorList>
            <person name="Reynolds N.K."/>
            <person name="Stajich J.E."/>
            <person name="Barry K."/>
            <person name="Grigoriev I.V."/>
            <person name="Crous P."/>
            <person name="Smith M.E."/>
        </authorList>
    </citation>
    <scope>NUCLEOTIDE SEQUENCE</scope>
    <source>
        <strain evidence="1">CBS 109366</strain>
    </source>
</reference>
<keyword evidence="2" id="KW-1185">Reference proteome</keyword>